<keyword evidence="1" id="KW-0732">Signal</keyword>
<dbReference type="Proteomes" id="UP001497416">
    <property type="component" value="Unassembled WGS sequence"/>
</dbReference>
<dbReference type="InterPro" id="IPR045619">
    <property type="entry name" value="DUF6443"/>
</dbReference>
<dbReference type="RefSeq" id="WP_348711999.1">
    <property type="nucleotide sequence ID" value="NZ_CAXIXY010000004.1"/>
</dbReference>
<comment type="caution">
    <text evidence="3">The sequence shown here is derived from an EMBL/GenBank/DDBJ whole genome shotgun (WGS) entry which is preliminary data.</text>
</comment>
<feature type="chain" id="PRO_5046255907" evidence="1">
    <location>
        <begin position="21"/>
        <end position="1591"/>
    </location>
</feature>
<dbReference type="InterPro" id="IPR022385">
    <property type="entry name" value="Rhs_assc_core"/>
</dbReference>
<name>A0ABP1ELX0_9FLAO</name>
<dbReference type="Pfam" id="PF20041">
    <property type="entry name" value="DUF6443"/>
    <property type="match status" value="2"/>
</dbReference>
<proteinExistence type="predicted"/>
<sequence length="1591" mass="178285">MMKKLLIILLVLPIVMYAQSTNENHVVTKVYKKATTNPVSGNNKDEVSTSVQYFDGLGRLKQTVAVNAGGNTISDNALPIDWTAGNVGSTDFYTRNGNDSENKIVSSTTPFGGTDLVWECLPDATSGPDGGWVTDPFNIDNTKTYRYTVWVKKNKAGSTDQGRAYHGIGWNDVNNLSGTISSNPYFVNNYLPEANKWYLLVGVVHPHTYRGIDTGVSGVYDTNGNKVLDGNEFRWNPDKTSTRLRNYLYYCTDTTVRQYFWSPLFQEIDGGEIPLENVITENSTVIAQENIKDILSHVEYDNLGRMTKEYLPVTNGSGNANIRTENLATVTQDYYGRKYAKDFAGVLLPTEINAYSEKAYDNSPLNRVTEQAAPGTDWKLGNGHEIKFDYDVNSATEVKIYEVSTTFINNTYSPTLLGGTAFYSEGELSKTVTKDENWKDGQGHPKDHTTEEFKNKSGQVILKRTYNLNQPHDTYYVYDDLGNLTYVLPPKMEGTTSVLSTTINNLNDLGYQYVYDYRNRLVEKKIPGKGWEYIVYDKLDRPVLTQDAVQAAKTVKEWLFTKYDQLGRVAYTGIHTDHNNLNRVDMQYHLNVTNNTSDKQYETQLDTPGGYGVYYTTNNYPNSYIDILTLNYYGSYAFDRAGASISVSSYGVNSTTNLKGLATGTQTRVLGAGNSWITTVTYYDKKARPMYVYSNNPYLGVVDVVESKLDDFTGKVLETKTTHTKTGKDPIVTIDRFEYDHMDRLVSQNQQINNQVSERIVKNNYDDLGQLESKLLGNGTKTGYKDITSGISVVGNEITKTGTVNGWNEGLGTQGSFSGNGYVEYIAPQYNKDIMVGLSNVNNDASFSSIRFALYNVGNGYINVYEWGTYKGNFGRYYEGDVFRIERIGEQIHYKRNGTTFYTSASKSTGVLMGDVSIQSSGAKIKDFKIVDNSKGLQKVDYNYNVRGWLTNINDDVSNDNDLFNFSIQYNDPSVELNKRLYNGNIAQTSWQTQNVDNSRKTYNYTYDALNRITGATMPNTTNYNLGFVNIPITYDKNGNILRLFRYGPKNEEATVFGAMDNLHYTYDSGNKLVRVVDTGDKNFGFKDVAYSGNDYTYDVNGNMISDKNKRITNITYNHLNLPVLVEFGPDSNGFGEGEIEYVYSADGVKLKKHSTIAEGDFPPYQDQETFTEYAGNYIYEGEYGSIDLQFFNHVEGYIQPVIASGSEAISSFGYVYQYKDHLGNIRLSYTDNNNDGVITASTEIIEEKNYYPFGMIHEGYNKNFSSIGNSKAELYAYNGKELNQEEGLNWYDFGARNYNASIGRWMNLDPLSEKYTNLSPFTYVANNPINAIDPDGRLIIFINGYRIESSANDQYDFGGSNNPGLRGIYNNDVFKYWSTQNNRKNSFGQKVDLVNYFSSVHNDYNTVFASGGSYGASQAKDRAKEGRTKAKKFHKMVQSGKIKMKKGETIKIVSHSHGGAHSVGFANQLMSYVDENGDPLYKIEVIYYITPHQPTDMTNPNGVDGIQISHPNDAISSKSHPALPNGGSSFGKIKGVTYFNGKDIMGGKGQPPCEGALGNRCGHNATDNYNALRKSIANFCKKHPSKCIAK</sequence>
<feature type="domain" description="DUF6443" evidence="2">
    <location>
        <begin position="28"/>
        <end position="76"/>
    </location>
</feature>
<organism evidence="3 4">
    <name type="scientific">Tenacibaculum platacis</name>
    <dbReference type="NCBI Taxonomy" id="3137852"/>
    <lineage>
        <taxon>Bacteria</taxon>
        <taxon>Pseudomonadati</taxon>
        <taxon>Bacteroidota</taxon>
        <taxon>Flavobacteriia</taxon>
        <taxon>Flavobacteriales</taxon>
        <taxon>Flavobacteriaceae</taxon>
        <taxon>Tenacibaculum</taxon>
    </lineage>
</organism>
<reference evidence="3 4" key="1">
    <citation type="submission" date="2024-05" db="EMBL/GenBank/DDBJ databases">
        <authorList>
            <person name="Duchaud E."/>
        </authorList>
    </citation>
    <scope>NUCLEOTIDE SEQUENCE [LARGE SCALE GENOMIC DNA]</scope>
    <source>
        <strain evidence="3">Ena-SAMPLE-TAB-13-05-2024-13:56:06:370-140302</strain>
    </source>
</reference>
<dbReference type="PANTHER" id="PTHR32305">
    <property type="match status" value="1"/>
</dbReference>
<feature type="signal peptide" evidence="1">
    <location>
        <begin position="1"/>
        <end position="20"/>
    </location>
</feature>
<evidence type="ECO:0000256" key="1">
    <source>
        <dbReference type="SAM" id="SignalP"/>
    </source>
</evidence>
<feature type="domain" description="DUF6443" evidence="2">
    <location>
        <begin position="274"/>
        <end position="391"/>
    </location>
</feature>
<keyword evidence="4" id="KW-1185">Reference proteome</keyword>
<evidence type="ECO:0000259" key="2">
    <source>
        <dbReference type="Pfam" id="PF20041"/>
    </source>
</evidence>
<protein>
    <submittedName>
        <fullName evidence="3">RHS repeat-associated protein</fullName>
    </submittedName>
</protein>
<dbReference type="InterPro" id="IPR050708">
    <property type="entry name" value="T6SS_VgrG/RHS"/>
</dbReference>
<accession>A0ABP1ELX0</accession>
<evidence type="ECO:0000313" key="3">
    <source>
        <dbReference type="EMBL" id="CAL2085513.1"/>
    </source>
</evidence>
<dbReference type="NCBIfam" id="TIGR03696">
    <property type="entry name" value="Rhs_assc_core"/>
    <property type="match status" value="1"/>
</dbReference>
<dbReference type="Gene3D" id="2.180.10.10">
    <property type="entry name" value="RHS repeat-associated core"/>
    <property type="match status" value="2"/>
</dbReference>
<dbReference type="EMBL" id="CAXIXY010000004">
    <property type="protein sequence ID" value="CAL2085513.1"/>
    <property type="molecule type" value="Genomic_DNA"/>
</dbReference>
<evidence type="ECO:0000313" key="4">
    <source>
        <dbReference type="Proteomes" id="UP001497416"/>
    </source>
</evidence>
<dbReference type="PANTHER" id="PTHR32305:SF15">
    <property type="entry name" value="PROTEIN RHSA-RELATED"/>
    <property type="match status" value="1"/>
</dbReference>
<gene>
    <name evidence="3" type="ORF">T190607A01A_20485</name>
</gene>